<dbReference type="PANTHER" id="PTHR47839:SF1">
    <property type="entry name" value="DOMAIN PROTEIN, PUTATIVE (AFU_ORTHOLOGUE AFUA_6G04830)-RELATED"/>
    <property type="match status" value="1"/>
</dbReference>
<gene>
    <name evidence="2" type="ORF">JVT61DRAFT_4681</name>
</gene>
<evidence type="ECO:0000313" key="2">
    <source>
        <dbReference type="EMBL" id="KAG6374042.1"/>
    </source>
</evidence>
<accession>A0A8I2YLV8</accession>
<keyword evidence="1" id="KW-1133">Transmembrane helix</keyword>
<keyword evidence="1" id="KW-0812">Transmembrane</keyword>
<keyword evidence="3" id="KW-1185">Reference proteome</keyword>
<evidence type="ECO:0000256" key="1">
    <source>
        <dbReference type="SAM" id="Phobius"/>
    </source>
</evidence>
<dbReference type="AlphaFoldDB" id="A0A8I2YLV8"/>
<name>A0A8I2YLV8_9AGAM</name>
<dbReference type="PANTHER" id="PTHR47839">
    <property type="entry name" value="DOMAIN PROTEIN, PUTATIVE (AFU_ORTHOLOGUE AFUA_6G04830)-RELATED"/>
    <property type="match status" value="1"/>
</dbReference>
<reference evidence="2" key="1">
    <citation type="submission" date="2021-03" db="EMBL/GenBank/DDBJ databases">
        <title>Evolutionary innovations through gain and loss of genes in the ectomycorrhizal Boletales.</title>
        <authorList>
            <person name="Wu G."/>
            <person name="Miyauchi S."/>
            <person name="Morin E."/>
            <person name="Yang Z.-L."/>
            <person name="Xu J."/>
            <person name="Martin F.M."/>
        </authorList>
    </citation>
    <scope>NUCLEOTIDE SEQUENCE</scope>
    <source>
        <strain evidence="2">BR01</strain>
    </source>
</reference>
<organism evidence="2 3">
    <name type="scientific">Boletus reticuloceps</name>
    <dbReference type="NCBI Taxonomy" id="495285"/>
    <lineage>
        <taxon>Eukaryota</taxon>
        <taxon>Fungi</taxon>
        <taxon>Dikarya</taxon>
        <taxon>Basidiomycota</taxon>
        <taxon>Agaricomycotina</taxon>
        <taxon>Agaricomycetes</taxon>
        <taxon>Agaricomycetidae</taxon>
        <taxon>Boletales</taxon>
        <taxon>Boletineae</taxon>
        <taxon>Boletaceae</taxon>
        <taxon>Boletoideae</taxon>
        <taxon>Boletus</taxon>
    </lineage>
</organism>
<protein>
    <submittedName>
        <fullName evidence="2">Uncharacterized protein</fullName>
    </submittedName>
</protein>
<dbReference type="EMBL" id="JAGFBS010000019">
    <property type="protein sequence ID" value="KAG6374042.1"/>
    <property type="molecule type" value="Genomic_DNA"/>
</dbReference>
<dbReference type="Proteomes" id="UP000683000">
    <property type="component" value="Unassembled WGS sequence"/>
</dbReference>
<evidence type="ECO:0000313" key="3">
    <source>
        <dbReference type="Proteomes" id="UP000683000"/>
    </source>
</evidence>
<feature type="transmembrane region" description="Helical" evidence="1">
    <location>
        <begin position="114"/>
        <end position="138"/>
    </location>
</feature>
<sequence>MATIRLTQQVASLEEPIELYRRALDLLGCIAFNCRRVIYLNLRYSEAWHDKQVESGNRQDALMWWFFALAHEIAHNEIDQHNADHEFLFSAICEVRLVRFSQLLRPGLNAWPRYALWLIFSVIIVLFAYIATCMAPVAKIL</sequence>
<proteinExistence type="predicted"/>
<keyword evidence="1" id="KW-0472">Membrane</keyword>
<comment type="caution">
    <text evidence="2">The sequence shown here is derived from an EMBL/GenBank/DDBJ whole genome shotgun (WGS) entry which is preliminary data.</text>
</comment>
<dbReference type="OrthoDB" id="10031156at2759"/>